<gene>
    <name evidence="1" type="primary">Acey_s0001.g295</name>
    <name evidence="1" type="ORF">Y032_0001g295</name>
</gene>
<evidence type="ECO:0000313" key="2">
    <source>
        <dbReference type="Proteomes" id="UP000024635"/>
    </source>
</evidence>
<evidence type="ECO:0000313" key="1">
    <source>
        <dbReference type="EMBL" id="EYC34186.1"/>
    </source>
</evidence>
<sequence>MYFIHYLALKAVYQVVLGIEMSTESNSSRRAGSSDMALDNGLSALIGDGIHKLNPITIPDRIDAKGSYKLSTGGVEIPILYAITQHKNITTYRTIFGRLREIISEHPRPGIVLDFEKMRSRISI</sequence>
<evidence type="ECO:0008006" key="3">
    <source>
        <dbReference type="Google" id="ProtNLM"/>
    </source>
</evidence>
<reference evidence="2" key="1">
    <citation type="journal article" date="2015" name="Nat. Genet.">
        <title>The genome and transcriptome of the zoonotic hookworm Ancylostoma ceylanicum identify infection-specific gene families.</title>
        <authorList>
            <person name="Schwarz E.M."/>
            <person name="Hu Y."/>
            <person name="Antoshechkin I."/>
            <person name="Miller M.M."/>
            <person name="Sternberg P.W."/>
            <person name="Aroian R.V."/>
        </authorList>
    </citation>
    <scope>NUCLEOTIDE SEQUENCE</scope>
    <source>
        <strain evidence="2">HY135</strain>
    </source>
</reference>
<keyword evidence="2" id="KW-1185">Reference proteome</keyword>
<proteinExistence type="predicted"/>
<name>A0A016W3M4_9BILA</name>
<dbReference type="Proteomes" id="UP000024635">
    <property type="component" value="Unassembled WGS sequence"/>
</dbReference>
<organism evidence="1 2">
    <name type="scientific">Ancylostoma ceylanicum</name>
    <dbReference type="NCBI Taxonomy" id="53326"/>
    <lineage>
        <taxon>Eukaryota</taxon>
        <taxon>Metazoa</taxon>
        <taxon>Ecdysozoa</taxon>
        <taxon>Nematoda</taxon>
        <taxon>Chromadorea</taxon>
        <taxon>Rhabditida</taxon>
        <taxon>Rhabditina</taxon>
        <taxon>Rhabditomorpha</taxon>
        <taxon>Strongyloidea</taxon>
        <taxon>Ancylostomatidae</taxon>
        <taxon>Ancylostomatinae</taxon>
        <taxon>Ancylostoma</taxon>
    </lineage>
</organism>
<dbReference type="EMBL" id="JARK01001337">
    <property type="protein sequence ID" value="EYC34186.1"/>
    <property type="molecule type" value="Genomic_DNA"/>
</dbReference>
<comment type="caution">
    <text evidence="1">The sequence shown here is derived from an EMBL/GenBank/DDBJ whole genome shotgun (WGS) entry which is preliminary data.</text>
</comment>
<dbReference type="AlphaFoldDB" id="A0A016W3M4"/>
<protein>
    <recommendedName>
        <fullName evidence="3">MULE transposase domain-containing protein</fullName>
    </recommendedName>
</protein>
<accession>A0A016W3M4</accession>